<gene>
    <name evidence="1" type="ORF">LSAT_V11C300143530</name>
</gene>
<evidence type="ECO:0000313" key="2">
    <source>
        <dbReference type="Proteomes" id="UP000235145"/>
    </source>
</evidence>
<dbReference type="AlphaFoldDB" id="A0A9R1W5X1"/>
<accession>A0A9R1W5X1</accession>
<proteinExistence type="predicted"/>
<dbReference type="PANTHER" id="PTHR33248">
    <property type="entry name" value="ZINC ION-BINDING PROTEIN"/>
    <property type="match status" value="1"/>
</dbReference>
<comment type="caution">
    <text evidence="1">The sequence shown here is derived from an EMBL/GenBank/DDBJ whole genome shotgun (WGS) entry which is preliminary data.</text>
</comment>
<protein>
    <submittedName>
        <fullName evidence="1">Uncharacterized protein</fullName>
    </submittedName>
</protein>
<dbReference type="Proteomes" id="UP000235145">
    <property type="component" value="Unassembled WGS sequence"/>
</dbReference>
<name>A0A9R1W5X1_LACSA</name>
<dbReference type="EMBL" id="NBSK02000003">
    <property type="protein sequence ID" value="KAJ0216972.1"/>
    <property type="molecule type" value="Genomic_DNA"/>
</dbReference>
<keyword evidence="2" id="KW-1185">Reference proteome</keyword>
<sequence length="151" mass="17880">MVSSSSISSSRNPPQQIVNFRHSSDNANMCGCDKPTKERTSWKYHNPGHRFWNCWNSLHNSKSVITFMWKEAELTEGYYKSLIKSLKEKLDMMEELVKLVILRKKVQEQEYLLLKEKEVMMKLDNEVLKEKEHVLKLQKKLMLPCKNSKVF</sequence>
<organism evidence="1 2">
    <name type="scientific">Lactuca sativa</name>
    <name type="common">Garden lettuce</name>
    <dbReference type="NCBI Taxonomy" id="4236"/>
    <lineage>
        <taxon>Eukaryota</taxon>
        <taxon>Viridiplantae</taxon>
        <taxon>Streptophyta</taxon>
        <taxon>Embryophyta</taxon>
        <taxon>Tracheophyta</taxon>
        <taxon>Spermatophyta</taxon>
        <taxon>Magnoliopsida</taxon>
        <taxon>eudicotyledons</taxon>
        <taxon>Gunneridae</taxon>
        <taxon>Pentapetalae</taxon>
        <taxon>asterids</taxon>
        <taxon>campanulids</taxon>
        <taxon>Asterales</taxon>
        <taxon>Asteraceae</taxon>
        <taxon>Cichorioideae</taxon>
        <taxon>Cichorieae</taxon>
        <taxon>Lactucinae</taxon>
        <taxon>Lactuca</taxon>
    </lineage>
</organism>
<reference evidence="1 2" key="1">
    <citation type="journal article" date="2017" name="Nat. Commun.">
        <title>Genome assembly with in vitro proximity ligation data and whole-genome triplication in lettuce.</title>
        <authorList>
            <person name="Reyes-Chin-Wo S."/>
            <person name="Wang Z."/>
            <person name="Yang X."/>
            <person name="Kozik A."/>
            <person name="Arikit S."/>
            <person name="Song C."/>
            <person name="Xia L."/>
            <person name="Froenicke L."/>
            <person name="Lavelle D.O."/>
            <person name="Truco M.J."/>
            <person name="Xia R."/>
            <person name="Zhu S."/>
            <person name="Xu C."/>
            <person name="Xu H."/>
            <person name="Xu X."/>
            <person name="Cox K."/>
            <person name="Korf I."/>
            <person name="Meyers B.C."/>
            <person name="Michelmore R.W."/>
        </authorList>
    </citation>
    <scope>NUCLEOTIDE SEQUENCE [LARGE SCALE GENOMIC DNA]</scope>
    <source>
        <strain evidence="2">cv. Salinas</strain>
        <tissue evidence="1">Seedlings</tissue>
    </source>
</reference>
<evidence type="ECO:0000313" key="1">
    <source>
        <dbReference type="EMBL" id="KAJ0216972.1"/>
    </source>
</evidence>